<comment type="similarity">
    <text evidence="2 7">Belongs to the MIP/aquaporin (TC 1.A.8) family.</text>
</comment>
<keyword evidence="3 7" id="KW-0813">Transport</keyword>
<evidence type="ECO:0000256" key="6">
    <source>
        <dbReference type="ARBA" id="ARBA00023136"/>
    </source>
</evidence>
<dbReference type="Proteomes" id="UP001597399">
    <property type="component" value="Unassembled WGS sequence"/>
</dbReference>
<dbReference type="Gene3D" id="1.20.1080.10">
    <property type="entry name" value="Glycerol uptake facilitator protein"/>
    <property type="match status" value="1"/>
</dbReference>
<evidence type="ECO:0000256" key="8">
    <source>
        <dbReference type="SAM" id="Phobius"/>
    </source>
</evidence>
<name>A0ABW5S1C9_9BACL</name>
<dbReference type="RefSeq" id="WP_253058053.1">
    <property type="nucleotide sequence ID" value="NZ_JAMXWM010000002.1"/>
</dbReference>
<dbReference type="PANTHER" id="PTHR43829:SF9">
    <property type="entry name" value="AQUAPORIN-9"/>
    <property type="match status" value="1"/>
</dbReference>
<keyword evidence="10" id="KW-1185">Reference proteome</keyword>
<dbReference type="InterPro" id="IPR000425">
    <property type="entry name" value="MIP"/>
</dbReference>
<dbReference type="PRINTS" id="PR00783">
    <property type="entry name" value="MINTRINSICP"/>
</dbReference>
<evidence type="ECO:0000313" key="9">
    <source>
        <dbReference type="EMBL" id="MFD2693315.1"/>
    </source>
</evidence>
<dbReference type="EMBL" id="JBHUMQ010000015">
    <property type="protein sequence ID" value="MFD2693315.1"/>
    <property type="molecule type" value="Genomic_DNA"/>
</dbReference>
<dbReference type="SUPFAM" id="SSF81338">
    <property type="entry name" value="Aquaporin-like"/>
    <property type="match status" value="1"/>
</dbReference>
<feature type="transmembrane region" description="Helical" evidence="8">
    <location>
        <begin position="86"/>
        <end position="108"/>
    </location>
</feature>
<comment type="subcellular location">
    <subcellularLocation>
        <location evidence="1">Membrane</location>
        <topology evidence="1">Multi-pass membrane protein</topology>
    </subcellularLocation>
</comment>
<evidence type="ECO:0000313" key="10">
    <source>
        <dbReference type="Proteomes" id="UP001597399"/>
    </source>
</evidence>
<reference evidence="10" key="1">
    <citation type="journal article" date="2019" name="Int. J. Syst. Evol. Microbiol.">
        <title>The Global Catalogue of Microorganisms (GCM) 10K type strain sequencing project: providing services to taxonomists for standard genome sequencing and annotation.</title>
        <authorList>
            <consortium name="The Broad Institute Genomics Platform"/>
            <consortium name="The Broad Institute Genome Sequencing Center for Infectious Disease"/>
            <person name="Wu L."/>
            <person name="Ma J."/>
        </authorList>
    </citation>
    <scope>NUCLEOTIDE SEQUENCE [LARGE SCALE GENOMIC DNA]</scope>
    <source>
        <strain evidence="10">TISTR 2466</strain>
    </source>
</reference>
<evidence type="ECO:0000256" key="7">
    <source>
        <dbReference type="RuleBase" id="RU000477"/>
    </source>
</evidence>
<evidence type="ECO:0000256" key="4">
    <source>
        <dbReference type="ARBA" id="ARBA00022692"/>
    </source>
</evidence>
<evidence type="ECO:0000256" key="5">
    <source>
        <dbReference type="ARBA" id="ARBA00022989"/>
    </source>
</evidence>
<sequence length="140" mass="14660">MIKTGAFSGKLVGTFIMVLLGDGAGANVILKKSKAEKSGWIVITAGWAFAVALPVWLFGSISGAHFNPAVTLELASIGQFPWSSAAAYISAQLISAFLSAVVLFLHFYKHFETTSDPEVKLGVFSTGPAIAAGFSTFSVN</sequence>
<evidence type="ECO:0000256" key="2">
    <source>
        <dbReference type="ARBA" id="ARBA00006175"/>
    </source>
</evidence>
<dbReference type="PANTHER" id="PTHR43829">
    <property type="entry name" value="AQUAPORIN OR AQUAGLYCEROPORIN RELATED"/>
    <property type="match status" value="1"/>
</dbReference>
<proteinExistence type="inferred from homology"/>
<keyword evidence="6 8" id="KW-0472">Membrane</keyword>
<feature type="transmembrane region" description="Helical" evidence="8">
    <location>
        <begin position="42"/>
        <end position="66"/>
    </location>
</feature>
<protein>
    <submittedName>
        <fullName evidence="9">MIP/aquaporin family protein</fullName>
    </submittedName>
</protein>
<evidence type="ECO:0000256" key="3">
    <source>
        <dbReference type="ARBA" id="ARBA00022448"/>
    </source>
</evidence>
<keyword evidence="5 8" id="KW-1133">Transmembrane helix</keyword>
<dbReference type="InterPro" id="IPR050363">
    <property type="entry name" value="MIP/Aquaporin"/>
</dbReference>
<keyword evidence="4 7" id="KW-0812">Transmembrane</keyword>
<gene>
    <name evidence="9" type="ORF">ACFSUE_06670</name>
</gene>
<organism evidence="9 10">
    <name type="scientific">Sporolactobacillus shoreicorticis</name>
    <dbReference type="NCBI Taxonomy" id="1923877"/>
    <lineage>
        <taxon>Bacteria</taxon>
        <taxon>Bacillati</taxon>
        <taxon>Bacillota</taxon>
        <taxon>Bacilli</taxon>
        <taxon>Bacillales</taxon>
        <taxon>Sporolactobacillaceae</taxon>
        <taxon>Sporolactobacillus</taxon>
    </lineage>
</organism>
<dbReference type="Pfam" id="PF00230">
    <property type="entry name" value="MIP"/>
    <property type="match status" value="1"/>
</dbReference>
<comment type="caution">
    <text evidence="9">The sequence shown here is derived from an EMBL/GenBank/DDBJ whole genome shotgun (WGS) entry which is preliminary data.</text>
</comment>
<feature type="transmembrane region" description="Helical" evidence="8">
    <location>
        <begin position="12"/>
        <end position="30"/>
    </location>
</feature>
<accession>A0ABW5S1C9</accession>
<evidence type="ECO:0000256" key="1">
    <source>
        <dbReference type="ARBA" id="ARBA00004141"/>
    </source>
</evidence>
<dbReference type="InterPro" id="IPR023271">
    <property type="entry name" value="Aquaporin-like"/>
</dbReference>